<proteinExistence type="predicted"/>
<gene>
    <name evidence="1" type="ORF">ACFQJ4_04200</name>
</gene>
<organism evidence="1 2">
    <name type="scientific">Halosegnis marinus</name>
    <dbReference type="NCBI Taxonomy" id="3034023"/>
    <lineage>
        <taxon>Archaea</taxon>
        <taxon>Methanobacteriati</taxon>
        <taxon>Methanobacteriota</taxon>
        <taxon>Stenosarchaea group</taxon>
        <taxon>Halobacteria</taxon>
        <taxon>Halobacteriales</taxon>
        <taxon>Natronomonadaceae</taxon>
        <taxon>Halosegnis</taxon>
    </lineage>
</organism>
<evidence type="ECO:0000313" key="2">
    <source>
        <dbReference type="Proteomes" id="UP001596398"/>
    </source>
</evidence>
<dbReference type="InterPro" id="IPR023214">
    <property type="entry name" value="HAD_sf"/>
</dbReference>
<protein>
    <submittedName>
        <fullName evidence="1">HAD family hydrolase</fullName>
        <ecNumber evidence="1">3.1.3.-</ecNumber>
    </submittedName>
</protein>
<dbReference type="SUPFAM" id="SSF56784">
    <property type="entry name" value="HAD-like"/>
    <property type="match status" value="1"/>
</dbReference>
<dbReference type="AlphaFoldDB" id="A0ABD5ZMG5"/>
<evidence type="ECO:0000313" key="1">
    <source>
        <dbReference type="EMBL" id="MFC7234515.1"/>
    </source>
</evidence>
<keyword evidence="2" id="KW-1185">Reference proteome</keyword>
<dbReference type="InterPro" id="IPR036412">
    <property type="entry name" value="HAD-like_sf"/>
</dbReference>
<dbReference type="Proteomes" id="UP001596398">
    <property type="component" value="Unassembled WGS sequence"/>
</dbReference>
<dbReference type="EC" id="3.1.3.-" evidence="1"/>
<reference evidence="1 2" key="1">
    <citation type="journal article" date="2019" name="Int. J. Syst. Evol. Microbiol.">
        <title>The Global Catalogue of Microorganisms (GCM) 10K type strain sequencing project: providing services to taxonomists for standard genome sequencing and annotation.</title>
        <authorList>
            <consortium name="The Broad Institute Genomics Platform"/>
            <consortium name="The Broad Institute Genome Sequencing Center for Infectious Disease"/>
            <person name="Wu L."/>
            <person name="Ma J."/>
        </authorList>
    </citation>
    <scope>NUCLEOTIDE SEQUENCE [LARGE SCALE GENOMIC DNA]</scope>
    <source>
        <strain evidence="1 2">DT85</strain>
    </source>
</reference>
<name>A0ABD5ZMG5_9EURY</name>
<keyword evidence="1" id="KW-0378">Hydrolase</keyword>
<dbReference type="GeneID" id="79266183"/>
<comment type="caution">
    <text evidence="1">The sequence shown here is derived from an EMBL/GenBank/DDBJ whole genome shotgun (WGS) entry which is preliminary data.</text>
</comment>
<dbReference type="RefSeq" id="WP_276235523.1">
    <property type="nucleotide sequence ID" value="NZ_CP119802.1"/>
</dbReference>
<sequence>MAVVFALGALVSAAEPDDPAAAIARELRERGVEVPDDWAAAYAETHVDPPDGAAVPHHAHVARALASRGVPAPNNAARRALVAAFAPDAAARDGALEAVLRAREHGPVALLSDTTVPEYARRALLSAGLRWRPDTDREPLFDAVVTGVSCGWLAPHPEAFAAVAEALGVEGTALTHVARDPEARPGVEAVGGSFVDARARSLGDIEFR</sequence>
<dbReference type="EMBL" id="JBHTAP010000001">
    <property type="protein sequence ID" value="MFC7234515.1"/>
    <property type="molecule type" value="Genomic_DNA"/>
</dbReference>
<dbReference type="Gene3D" id="3.40.50.1000">
    <property type="entry name" value="HAD superfamily/HAD-like"/>
    <property type="match status" value="1"/>
</dbReference>
<dbReference type="GO" id="GO:0016787">
    <property type="term" value="F:hydrolase activity"/>
    <property type="evidence" value="ECO:0007669"/>
    <property type="project" value="UniProtKB-KW"/>
</dbReference>
<accession>A0ABD5ZMG5</accession>